<protein>
    <submittedName>
        <fullName evidence="6">Thymidine phosphorylase</fullName>
        <ecNumber evidence="6">2.4.2.4</ecNumber>
    </submittedName>
</protein>
<dbReference type="SUPFAM" id="SSF47648">
    <property type="entry name" value="Nucleoside phosphorylase/phosphoribosyltransferase N-terminal domain"/>
    <property type="match status" value="1"/>
</dbReference>
<dbReference type="NCBIfam" id="NF004490">
    <property type="entry name" value="PRK05820.1"/>
    <property type="match status" value="1"/>
</dbReference>
<dbReference type="Proteomes" id="UP001165587">
    <property type="component" value="Unassembled WGS sequence"/>
</dbReference>
<dbReference type="InterPro" id="IPR017459">
    <property type="entry name" value="Glycosyl_Trfase_fam3_N_dom"/>
</dbReference>
<dbReference type="Pfam" id="PF00591">
    <property type="entry name" value="Glycos_transf_3"/>
    <property type="match status" value="1"/>
</dbReference>
<dbReference type="SUPFAM" id="SSF54680">
    <property type="entry name" value="Pyrimidine nucleoside phosphorylase C-terminal domain"/>
    <property type="match status" value="1"/>
</dbReference>
<evidence type="ECO:0000313" key="7">
    <source>
        <dbReference type="Proteomes" id="UP001165587"/>
    </source>
</evidence>
<evidence type="ECO:0000256" key="4">
    <source>
        <dbReference type="ARBA" id="ARBA00022679"/>
    </source>
</evidence>
<reference evidence="6" key="1">
    <citation type="submission" date="2022-08" db="EMBL/GenBank/DDBJ databases">
        <authorList>
            <person name="Deng Y."/>
            <person name="Han X.-F."/>
            <person name="Zhang Y.-Q."/>
        </authorList>
    </citation>
    <scope>NUCLEOTIDE SEQUENCE</scope>
    <source>
        <strain evidence="6">CPCC 203407</strain>
    </source>
</reference>
<evidence type="ECO:0000256" key="1">
    <source>
        <dbReference type="ARBA" id="ARBA00006915"/>
    </source>
</evidence>
<dbReference type="InterPro" id="IPR000053">
    <property type="entry name" value="Thymidine/pyrmidine_PPase"/>
</dbReference>
<dbReference type="InterPro" id="IPR013102">
    <property type="entry name" value="PYNP_C"/>
</dbReference>
<name>A0AA41XF57_9MICO</name>
<dbReference type="Pfam" id="PF07831">
    <property type="entry name" value="PYNP_C"/>
    <property type="match status" value="1"/>
</dbReference>
<dbReference type="GO" id="GO:0005829">
    <property type="term" value="C:cytosol"/>
    <property type="evidence" value="ECO:0007669"/>
    <property type="project" value="TreeGrafter"/>
</dbReference>
<comment type="subunit">
    <text evidence="2">Homodimer.</text>
</comment>
<keyword evidence="4 6" id="KW-0808">Transferase</keyword>
<evidence type="ECO:0000313" key="6">
    <source>
        <dbReference type="EMBL" id="MCS5727077.1"/>
    </source>
</evidence>
<dbReference type="GO" id="GO:0009032">
    <property type="term" value="F:thymidine phosphorylase activity"/>
    <property type="evidence" value="ECO:0007669"/>
    <property type="project" value="UniProtKB-EC"/>
</dbReference>
<dbReference type="RefSeq" id="WP_259530047.1">
    <property type="nucleotide sequence ID" value="NZ_JANLCK010000008.1"/>
</dbReference>
<dbReference type="GO" id="GO:0006213">
    <property type="term" value="P:pyrimidine nucleoside metabolic process"/>
    <property type="evidence" value="ECO:0007669"/>
    <property type="project" value="InterPro"/>
</dbReference>
<comment type="similarity">
    <text evidence="1">Belongs to the thymidine/pyrimidine-nucleoside phosphorylase family.</text>
</comment>
<dbReference type="PIRSF" id="PIRSF000478">
    <property type="entry name" value="TP_PyNP"/>
    <property type="match status" value="1"/>
</dbReference>
<dbReference type="AlphaFoldDB" id="A0AA41XF57"/>
<dbReference type="GO" id="GO:0006206">
    <property type="term" value="P:pyrimidine nucleobase metabolic process"/>
    <property type="evidence" value="ECO:0007669"/>
    <property type="project" value="InterPro"/>
</dbReference>
<dbReference type="SUPFAM" id="SSF52418">
    <property type="entry name" value="Nucleoside phosphorylase/phosphoribosyltransferase catalytic domain"/>
    <property type="match status" value="1"/>
</dbReference>
<gene>
    <name evidence="6" type="ORF">N1028_14350</name>
</gene>
<dbReference type="Pfam" id="PF02885">
    <property type="entry name" value="Glycos_trans_3N"/>
    <property type="match status" value="1"/>
</dbReference>
<accession>A0AA41XF57</accession>
<dbReference type="PANTHER" id="PTHR10515">
    <property type="entry name" value="THYMIDINE PHOSPHORYLASE"/>
    <property type="match status" value="1"/>
</dbReference>
<evidence type="ECO:0000256" key="3">
    <source>
        <dbReference type="ARBA" id="ARBA00022676"/>
    </source>
</evidence>
<evidence type="ECO:0000256" key="2">
    <source>
        <dbReference type="ARBA" id="ARBA00011738"/>
    </source>
</evidence>
<dbReference type="EMBL" id="JANLCK010000008">
    <property type="protein sequence ID" value="MCS5727077.1"/>
    <property type="molecule type" value="Genomic_DNA"/>
</dbReference>
<dbReference type="Gene3D" id="3.90.1170.30">
    <property type="entry name" value="Pyrimidine nucleoside phosphorylase-like, C-terminal domain"/>
    <property type="match status" value="1"/>
</dbReference>
<comment type="caution">
    <text evidence="6">The sequence shown here is derived from an EMBL/GenBank/DDBJ whole genome shotgun (WGS) entry which is preliminary data.</text>
</comment>
<dbReference type="InterPro" id="IPR036566">
    <property type="entry name" value="PYNP-like_C_sf"/>
</dbReference>
<proteinExistence type="inferred from homology"/>
<sequence length="447" mass="46442">MFQAQEVLRRKRDGLELSTEEIRSFVAGIGTGEVGEAQIGAYTMATYLNGMTTREIVDLVLAMRDSGTVADWEAAGVDHARVIEKHSSGGVGDEKITLLVVPIVAAAGVFIPNMSAWGLDYCPGEIDMLDSVPGYDGAPSVQTFVETVARTGGAIIGPSPDLAPADGTIFKVRDTTATVESVALITGSIMSKKLAANPSGVVISVGCGTGAFMHTLDRARELAHSMSNVATGAGIPSVIMITELNSVLGTTVGSAVEMIETVDFLTGAERDARVLELVLELTSEIIVLAGLAAGLDEARAIALEQLESGRAAAKFGEIMTAQGCPADFVENARDHLPSAAVIRPVEPTTAGHLASMDTTDVGLTLVELGGGRQKPEDDIDFTVGFSRFAQLGDAVGPGAPICVLHARSEAEWERGAARIRAAVTVTAEPAAPALPIIIEKIAADPRG</sequence>
<dbReference type="InterPro" id="IPR036320">
    <property type="entry name" value="Glycosyl_Trfase_fam3_N_dom_sf"/>
</dbReference>
<dbReference type="Gene3D" id="1.20.970.10">
    <property type="entry name" value="Transferase, Pyrimidine Nucleoside Phosphorylase, Chain C"/>
    <property type="match status" value="1"/>
</dbReference>
<dbReference type="PANTHER" id="PTHR10515:SF0">
    <property type="entry name" value="THYMIDINE PHOSPHORYLASE"/>
    <property type="match status" value="1"/>
</dbReference>
<dbReference type="EC" id="2.4.2.4" evidence="6"/>
<dbReference type="SMART" id="SM00941">
    <property type="entry name" value="PYNP_C"/>
    <property type="match status" value="1"/>
</dbReference>
<keyword evidence="3 6" id="KW-0328">Glycosyltransferase</keyword>
<organism evidence="6 7">
    <name type="scientific">Herbiconiux oxytropis</name>
    <dbReference type="NCBI Taxonomy" id="2970915"/>
    <lineage>
        <taxon>Bacteria</taxon>
        <taxon>Bacillati</taxon>
        <taxon>Actinomycetota</taxon>
        <taxon>Actinomycetes</taxon>
        <taxon>Micrococcales</taxon>
        <taxon>Microbacteriaceae</taxon>
        <taxon>Herbiconiux</taxon>
    </lineage>
</organism>
<dbReference type="FunFam" id="3.40.1030.10:FF:000003">
    <property type="entry name" value="Pyrimidine-nucleoside phosphorylase"/>
    <property type="match status" value="1"/>
</dbReference>
<evidence type="ECO:0000259" key="5">
    <source>
        <dbReference type="SMART" id="SM00941"/>
    </source>
</evidence>
<dbReference type="GO" id="GO:0004645">
    <property type="term" value="F:1,4-alpha-oligoglucan phosphorylase activity"/>
    <property type="evidence" value="ECO:0007669"/>
    <property type="project" value="InterPro"/>
</dbReference>
<dbReference type="InterPro" id="IPR035902">
    <property type="entry name" value="Nuc_phospho_transferase"/>
</dbReference>
<feature type="domain" description="Pyrimidine nucleoside phosphorylase C-terminal" evidence="5">
    <location>
        <begin position="352"/>
        <end position="426"/>
    </location>
</feature>
<keyword evidence="7" id="KW-1185">Reference proteome</keyword>
<dbReference type="Gene3D" id="3.40.1030.10">
    <property type="entry name" value="Nucleoside phosphorylase/phosphoribosyltransferase catalytic domain"/>
    <property type="match status" value="1"/>
</dbReference>
<dbReference type="InterPro" id="IPR000312">
    <property type="entry name" value="Glycosyl_Trfase_fam3"/>
</dbReference>